<dbReference type="GO" id="GO:0046474">
    <property type="term" value="P:glycerophospholipid biosynthetic process"/>
    <property type="evidence" value="ECO:0007669"/>
    <property type="project" value="TreeGrafter"/>
</dbReference>
<dbReference type="PIRSF" id="PIRSF000847">
    <property type="entry name" value="Phos_ph_gly_syn"/>
    <property type="match status" value="1"/>
</dbReference>
<evidence type="ECO:0000313" key="19">
    <source>
        <dbReference type="Proteomes" id="UP000501812"/>
    </source>
</evidence>
<dbReference type="Proteomes" id="UP000501812">
    <property type="component" value="Chromosome"/>
</dbReference>
<evidence type="ECO:0000256" key="12">
    <source>
        <dbReference type="ARBA" id="ARBA00023209"/>
    </source>
</evidence>
<evidence type="ECO:0000256" key="10">
    <source>
        <dbReference type="ARBA" id="ARBA00023098"/>
    </source>
</evidence>
<dbReference type="InterPro" id="IPR048254">
    <property type="entry name" value="CDP_ALCOHOL_P_TRANSF_CS"/>
</dbReference>
<keyword evidence="13" id="KW-1208">Phospholipid metabolism</keyword>
<keyword evidence="11 17" id="KW-0472">Membrane</keyword>
<evidence type="ECO:0000313" key="18">
    <source>
        <dbReference type="EMBL" id="QJE97277.1"/>
    </source>
</evidence>
<gene>
    <name evidence="18" type="primary">pgsA</name>
    <name evidence="18" type="ORF">HHL09_16265</name>
</gene>
<dbReference type="GO" id="GO:0008444">
    <property type="term" value="F:CDP-diacylglycerol-glycerol-3-phosphate 3-phosphatidyltransferase activity"/>
    <property type="evidence" value="ECO:0007669"/>
    <property type="project" value="UniProtKB-UniRule"/>
</dbReference>
<dbReference type="EC" id="2.7.8.5" evidence="4 15"/>
<feature type="transmembrane region" description="Helical" evidence="17">
    <location>
        <begin position="177"/>
        <end position="199"/>
    </location>
</feature>
<keyword evidence="6" id="KW-0444">Lipid biosynthesis</keyword>
<evidence type="ECO:0000256" key="3">
    <source>
        <dbReference type="ARBA" id="ARBA00010441"/>
    </source>
</evidence>
<evidence type="ECO:0000256" key="9">
    <source>
        <dbReference type="ARBA" id="ARBA00022989"/>
    </source>
</evidence>
<evidence type="ECO:0000256" key="6">
    <source>
        <dbReference type="ARBA" id="ARBA00022516"/>
    </source>
</evidence>
<dbReference type="KEGG" id="luo:HHL09_16265"/>
<evidence type="ECO:0000256" key="16">
    <source>
        <dbReference type="RuleBase" id="RU003750"/>
    </source>
</evidence>
<dbReference type="Pfam" id="PF01066">
    <property type="entry name" value="CDP-OH_P_transf"/>
    <property type="match status" value="1"/>
</dbReference>
<dbReference type="InterPro" id="IPR043130">
    <property type="entry name" value="CDP-OH_PTrfase_TM_dom"/>
</dbReference>
<dbReference type="InterPro" id="IPR004570">
    <property type="entry name" value="Phosphatidylglycerol_P_synth"/>
</dbReference>
<dbReference type="NCBIfam" id="TIGR00560">
    <property type="entry name" value="pgsA"/>
    <property type="match status" value="1"/>
</dbReference>
<sequence>MMPCIPHIRAVNLPNAITVSRLILTAIFVIAVGFPTTTGFAIALVTFSVAAATDWLDGYLARKLGLVTPLGKLLDPLADKILVCAAFVYFSAQPVTGYHAPVWVTCVIIAREFLVTGLRQIAVEAGQVLAADNLGKWKTTFQLTFCITGLVWLTFASMANPGALGGLLKTLATPGSWLMQISLWAAVALTLISGANYVWSSRKLLVGR</sequence>
<dbReference type="PANTHER" id="PTHR14269">
    <property type="entry name" value="CDP-DIACYLGLYCEROL--GLYCEROL-3-PHOSPHATE 3-PHOSPHATIDYLTRANSFERASE-RELATED"/>
    <property type="match status" value="1"/>
</dbReference>
<dbReference type="PROSITE" id="PS00379">
    <property type="entry name" value="CDP_ALCOHOL_P_TRANSF"/>
    <property type="match status" value="1"/>
</dbReference>
<evidence type="ECO:0000256" key="13">
    <source>
        <dbReference type="ARBA" id="ARBA00023264"/>
    </source>
</evidence>
<evidence type="ECO:0000256" key="14">
    <source>
        <dbReference type="ARBA" id="ARBA00048586"/>
    </source>
</evidence>
<evidence type="ECO:0000256" key="8">
    <source>
        <dbReference type="ARBA" id="ARBA00022692"/>
    </source>
</evidence>
<feature type="transmembrane region" description="Helical" evidence="17">
    <location>
        <begin position="12"/>
        <end position="34"/>
    </location>
</feature>
<comment type="similarity">
    <text evidence="3 16">Belongs to the CDP-alcohol phosphatidyltransferase class-I family.</text>
</comment>
<evidence type="ECO:0000256" key="1">
    <source>
        <dbReference type="ARBA" id="ARBA00004141"/>
    </source>
</evidence>
<evidence type="ECO:0000256" key="11">
    <source>
        <dbReference type="ARBA" id="ARBA00023136"/>
    </source>
</evidence>
<protein>
    <recommendedName>
        <fullName evidence="5 15">CDP-diacylglycerol--glycerol-3-phosphate 3-phosphatidyltransferase</fullName>
        <ecNumber evidence="4 15">2.7.8.5</ecNumber>
    </recommendedName>
</protein>
<dbReference type="Gene3D" id="1.20.120.1760">
    <property type="match status" value="1"/>
</dbReference>
<feature type="transmembrane region" description="Helical" evidence="17">
    <location>
        <begin position="139"/>
        <end position="157"/>
    </location>
</feature>
<dbReference type="InterPro" id="IPR000462">
    <property type="entry name" value="CDP-OH_P_trans"/>
</dbReference>
<dbReference type="AlphaFoldDB" id="A0A858RK21"/>
<comment type="subcellular location">
    <subcellularLocation>
        <location evidence="1">Membrane</location>
        <topology evidence="1">Multi-pass membrane protein</topology>
    </subcellularLocation>
</comment>
<evidence type="ECO:0000256" key="17">
    <source>
        <dbReference type="SAM" id="Phobius"/>
    </source>
</evidence>
<keyword evidence="7 16" id="KW-0808">Transferase</keyword>
<keyword evidence="19" id="KW-1185">Reference proteome</keyword>
<proteinExistence type="inferred from homology"/>
<evidence type="ECO:0000256" key="5">
    <source>
        <dbReference type="ARBA" id="ARBA00014944"/>
    </source>
</evidence>
<reference evidence="18 19" key="1">
    <citation type="submission" date="2020-04" db="EMBL/GenBank/DDBJ databases">
        <title>Luteolibacter sp. G-1-1-1 isolated from soil.</title>
        <authorList>
            <person name="Dahal R.H."/>
        </authorList>
    </citation>
    <scope>NUCLEOTIDE SEQUENCE [LARGE SCALE GENOMIC DNA]</scope>
    <source>
        <strain evidence="18 19">G-1-1-1</strain>
    </source>
</reference>
<evidence type="ECO:0000256" key="2">
    <source>
        <dbReference type="ARBA" id="ARBA00005042"/>
    </source>
</evidence>
<organism evidence="18 19">
    <name type="scientific">Luteolibacter luteus</name>
    <dbReference type="NCBI Taxonomy" id="2728835"/>
    <lineage>
        <taxon>Bacteria</taxon>
        <taxon>Pseudomonadati</taxon>
        <taxon>Verrucomicrobiota</taxon>
        <taxon>Verrucomicrobiia</taxon>
        <taxon>Verrucomicrobiales</taxon>
        <taxon>Verrucomicrobiaceae</taxon>
        <taxon>Luteolibacter</taxon>
    </lineage>
</organism>
<comment type="pathway">
    <text evidence="2">Phospholipid metabolism; phosphatidylglycerol biosynthesis; phosphatidylglycerol from CDP-diacylglycerol: step 1/2.</text>
</comment>
<comment type="catalytic activity">
    <reaction evidence="14">
        <text>a CDP-1,2-diacyl-sn-glycerol + sn-glycerol 3-phosphate = a 1,2-diacyl-sn-glycero-3-phospho-(1'-sn-glycero-3'-phosphate) + CMP + H(+)</text>
        <dbReference type="Rhea" id="RHEA:12593"/>
        <dbReference type="ChEBI" id="CHEBI:15378"/>
        <dbReference type="ChEBI" id="CHEBI:57597"/>
        <dbReference type="ChEBI" id="CHEBI:58332"/>
        <dbReference type="ChEBI" id="CHEBI:60110"/>
        <dbReference type="ChEBI" id="CHEBI:60377"/>
        <dbReference type="EC" id="2.7.8.5"/>
    </reaction>
</comment>
<dbReference type="EMBL" id="CP051774">
    <property type="protein sequence ID" value="QJE97277.1"/>
    <property type="molecule type" value="Genomic_DNA"/>
</dbReference>
<evidence type="ECO:0000256" key="15">
    <source>
        <dbReference type="NCBIfam" id="TIGR00560"/>
    </source>
</evidence>
<evidence type="ECO:0000256" key="7">
    <source>
        <dbReference type="ARBA" id="ARBA00022679"/>
    </source>
</evidence>
<accession>A0A858RK21</accession>
<name>A0A858RK21_9BACT</name>
<dbReference type="GO" id="GO:0016020">
    <property type="term" value="C:membrane"/>
    <property type="evidence" value="ECO:0007669"/>
    <property type="project" value="UniProtKB-SubCell"/>
</dbReference>
<keyword evidence="10" id="KW-0443">Lipid metabolism</keyword>
<dbReference type="PANTHER" id="PTHR14269:SF62">
    <property type="entry name" value="CDP-DIACYLGLYCEROL--GLYCEROL-3-PHOSPHATE 3-PHOSPHATIDYLTRANSFERASE 1, CHLOROPLASTIC"/>
    <property type="match status" value="1"/>
</dbReference>
<keyword evidence="9 17" id="KW-1133">Transmembrane helix</keyword>
<keyword evidence="8 17" id="KW-0812">Transmembrane</keyword>
<dbReference type="InterPro" id="IPR050324">
    <property type="entry name" value="CDP-alcohol_PTase-I"/>
</dbReference>
<keyword evidence="12" id="KW-0594">Phospholipid biosynthesis</keyword>
<evidence type="ECO:0000256" key="4">
    <source>
        <dbReference type="ARBA" id="ARBA00013170"/>
    </source>
</evidence>